<accession>A0A6C0U132</accession>
<keyword evidence="1" id="KW-0346">Stress response</keyword>
<dbReference type="PROSITE" id="PS01031">
    <property type="entry name" value="SHSP"/>
    <property type="match status" value="1"/>
</dbReference>
<evidence type="ECO:0000256" key="3">
    <source>
        <dbReference type="RuleBase" id="RU003616"/>
    </source>
</evidence>
<evidence type="ECO:0000256" key="2">
    <source>
        <dbReference type="PROSITE-ProRule" id="PRU00285"/>
    </source>
</evidence>
<gene>
    <name evidence="5" type="ORF">G3T16_04040</name>
</gene>
<keyword evidence="6" id="KW-1185">Reference proteome</keyword>
<dbReference type="InterPro" id="IPR002068">
    <property type="entry name" value="A-crystallin/Hsp20_dom"/>
</dbReference>
<dbReference type="RefSeq" id="WP_163493937.1">
    <property type="nucleotide sequence ID" value="NZ_CP048711.1"/>
</dbReference>
<sequence length="160" mass="17793">MNTIDLTPLYRNSVGFDRLASMLDSAFRNEAHSAGYPPYNIEALDDTRYAITLAVAGFERPELDIQVEGGVLTVSGKKGEEDKRDYLYRGIANRAFERKFNLAEHVEVNGAELENGLLTIRLVKEVPEAMKPRRIDINAGSDVLEHDNQRAGKLEQSAAA</sequence>
<evidence type="ECO:0000313" key="6">
    <source>
        <dbReference type="Proteomes" id="UP000477680"/>
    </source>
</evidence>
<feature type="domain" description="SHSP" evidence="4">
    <location>
        <begin position="30"/>
        <end position="140"/>
    </location>
</feature>
<dbReference type="EMBL" id="CP048711">
    <property type="protein sequence ID" value="QIB64687.1"/>
    <property type="molecule type" value="Genomic_DNA"/>
</dbReference>
<dbReference type="Gene3D" id="2.60.40.790">
    <property type="match status" value="1"/>
</dbReference>
<dbReference type="InterPro" id="IPR008978">
    <property type="entry name" value="HSP20-like_chaperone"/>
</dbReference>
<dbReference type="Proteomes" id="UP000477680">
    <property type="component" value="Chromosome"/>
</dbReference>
<evidence type="ECO:0000259" key="4">
    <source>
        <dbReference type="PROSITE" id="PS01031"/>
    </source>
</evidence>
<dbReference type="AlphaFoldDB" id="A0A6C0U132"/>
<dbReference type="SUPFAM" id="SSF49764">
    <property type="entry name" value="HSP20-like chaperones"/>
    <property type="match status" value="1"/>
</dbReference>
<organism evidence="5 6">
    <name type="scientific">Kineobactrum salinum</name>
    <dbReference type="NCBI Taxonomy" id="2708301"/>
    <lineage>
        <taxon>Bacteria</taxon>
        <taxon>Pseudomonadati</taxon>
        <taxon>Pseudomonadota</taxon>
        <taxon>Gammaproteobacteria</taxon>
        <taxon>Cellvibrionales</taxon>
        <taxon>Halieaceae</taxon>
        <taxon>Kineobactrum</taxon>
    </lineage>
</organism>
<reference evidence="5 6" key="1">
    <citation type="submission" date="2020-02" db="EMBL/GenBank/DDBJ databases">
        <title>Genome sequencing for Kineobactrum sp. M2.</title>
        <authorList>
            <person name="Park S.-J."/>
        </authorList>
    </citation>
    <scope>NUCLEOTIDE SEQUENCE [LARGE SCALE GENOMIC DNA]</scope>
    <source>
        <strain evidence="5 6">M2</strain>
    </source>
</reference>
<evidence type="ECO:0000313" key="5">
    <source>
        <dbReference type="EMBL" id="QIB64687.1"/>
    </source>
</evidence>
<dbReference type="KEGG" id="kim:G3T16_04040"/>
<dbReference type="InterPro" id="IPR037913">
    <property type="entry name" value="ACD_IbpA/B"/>
</dbReference>
<dbReference type="PANTHER" id="PTHR47062">
    <property type="match status" value="1"/>
</dbReference>
<name>A0A6C0U132_9GAMM</name>
<dbReference type="CDD" id="cd06470">
    <property type="entry name" value="ACD_IbpA-B_like"/>
    <property type="match status" value="1"/>
</dbReference>
<dbReference type="Pfam" id="PF00011">
    <property type="entry name" value="HSP20"/>
    <property type="match status" value="1"/>
</dbReference>
<comment type="similarity">
    <text evidence="2 3">Belongs to the small heat shock protein (HSP20) family.</text>
</comment>
<evidence type="ECO:0000256" key="1">
    <source>
        <dbReference type="ARBA" id="ARBA00023016"/>
    </source>
</evidence>
<protein>
    <submittedName>
        <fullName evidence="5">Hsp20 family protein</fullName>
    </submittedName>
</protein>
<dbReference type="PANTHER" id="PTHR47062:SF1">
    <property type="entry name" value="SMALL HEAT SHOCK PROTEIN IBPA"/>
    <property type="match status" value="1"/>
</dbReference>
<proteinExistence type="inferred from homology"/>